<proteinExistence type="inferred from homology"/>
<comment type="subcellular location">
    <subcellularLocation>
        <location evidence="1">Cell inner membrane</location>
        <topology evidence="1">Single-pass membrane protein</topology>
    </subcellularLocation>
</comment>
<dbReference type="PIRSF" id="PIRSF006291">
    <property type="entry name" value="GspM"/>
    <property type="match status" value="1"/>
</dbReference>
<evidence type="ECO:0000256" key="4">
    <source>
        <dbReference type="ARBA" id="ARBA00022475"/>
    </source>
</evidence>
<dbReference type="InterPro" id="IPR007690">
    <property type="entry name" value="T2SS_GspM"/>
</dbReference>
<keyword evidence="4 10" id="KW-1003">Cell membrane</keyword>
<dbReference type="OrthoDB" id="6624834at2"/>
<keyword evidence="5 10" id="KW-0997">Cell inner membrane</keyword>
<evidence type="ECO:0000256" key="6">
    <source>
        <dbReference type="ARBA" id="ARBA00022692"/>
    </source>
</evidence>
<evidence type="ECO:0000256" key="9">
    <source>
        <dbReference type="ARBA" id="ARBA00023136"/>
    </source>
</evidence>
<dbReference type="EMBL" id="CP025120">
    <property type="protein sequence ID" value="AUD79704.1"/>
    <property type="molecule type" value="Genomic_DNA"/>
</dbReference>
<sequence length="160" mass="18044">MSALKTWYSGLQERERNMVIALGVALAILLIFLLVVLPLKNYFKSLNDDLSYYENQVMTVQKQVAAIKSAGSGKVTNDNISLNQLVNQTAKSFGLSFSRIEERERNKEIQLRLDNVEFDQLLRWISLLEQGRGLVVDTLRVSKKDAVGRVDASIKLIKAS</sequence>
<dbReference type="GO" id="GO:0015627">
    <property type="term" value="C:type II protein secretion system complex"/>
    <property type="evidence" value="ECO:0007669"/>
    <property type="project" value="InterPro"/>
</dbReference>
<keyword evidence="3 10" id="KW-0813">Transport</keyword>
<keyword evidence="9 10" id="KW-0472">Membrane</keyword>
<keyword evidence="8" id="KW-1133">Transmembrane helix</keyword>
<evidence type="ECO:0000256" key="5">
    <source>
        <dbReference type="ARBA" id="ARBA00022519"/>
    </source>
</evidence>
<keyword evidence="6" id="KW-0812">Transmembrane</keyword>
<evidence type="ECO:0000256" key="1">
    <source>
        <dbReference type="ARBA" id="ARBA00004377"/>
    </source>
</evidence>
<dbReference type="AlphaFoldDB" id="A0A2K9AL94"/>
<name>A0A2K9AL94_9GAMM</name>
<dbReference type="RefSeq" id="WP_106647503.1">
    <property type="nucleotide sequence ID" value="NZ_BMGO01000001.1"/>
</dbReference>
<evidence type="ECO:0000313" key="12">
    <source>
        <dbReference type="Proteomes" id="UP000232693"/>
    </source>
</evidence>
<dbReference type="Gene3D" id="3.30.1360.100">
    <property type="entry name" value="General secretion pathway protein M, EpsM"/>
    <property type="match status" value="1"/>
</dbReference>
<dbReference type="KEGG" id="kpd:CW740_10785"/>
<dbReference type="Proteomes" id="UP000232693">
    <property type="component" value="Chromosome"/>
</dbReference>
<evidence type="ECO:0000256" key="7">
    <source>
        <dbReference type="ARBA" id="ARBA00022927"/>
    </source>
</evidence>
<evidence type="ECO:0000256" key="8">
    <source>
        <dbReference type="ARBA" id="ARBA00022989"/>
    </source>
</evidence>
<keyword evidence="7 10" id="KW-0653">Protein transport</keyword>
<dbReference type="InterPro" id="IPR023229">
    <property type="entry name" value="T2SS_M_periplasmic_sf"/>
</dbReference>
<dbReference type="GO" id="GO:0005886">
    <property type="term" value="C:plasma membrane"/>
    <property type="evidence" value="ECO:0007669"/>
    <property type="project" value="UniProtKB-SubCell"/>
</dbReference>
<protein>
    <recommendedName>
        <fullName evidence="10">Type II secretion system protein M</fullName>
        <shortName evidence="10">T2SS protein M</shortName>
    </recommendedName>
    <alternativeName>
        <fullName evidence="10">General secretion pathway protein M</fullName>
    </alternativeName>
</protein>
<dbReference type="Pfam" id="PF04612">
    <property type="entry name" value="T2SSM"/>
    <property type="match status" value="1"/>
</dbReference>
<dbReference type="SUPFAM" id="SSF103054">
    <property type="entry name" value="General secretion pathway protein M, EpsM"/>
    <property type="match status" value="1"/>
</dbReference>
<accession>A0A2K9AL94</accession>
<gene>
    <name evidence="11" type="ORF">CW740_10785</name>
</gene>
<evidence type="ECO:0000256" key="2">
    <source>
        <dbReference type="ARBA" id="ARBA00010637"/>
    </source>
</evidence>
<evidence type="ECO:0000256" key="10">
    <source>
        <dbReference type="PIRNR" id="PIRNR006291"/>
    </source>
</evidence>
<evidence type="ECO:0000256" key="3">
    <source>
        <dbReference type="ARBA" id="ARBA00022448"/>
    </source>
</evidence>
<evidence type="ECO:0000313" key="11">
    <source>
        <dbReference type="EMBL" id="AUD79704.1"/>
    </source>
</evidence>
<comment type="function">
    <text evidence="10">Inner membrane component of the type II secretion system required for the energy-dependent secretion of extracellular factors such as proteases and toxins from the periplasm.</text>
</comment>
<comment type="similarity">
    <text evidence="2 10">Belongs to the GSP M family.</text>
</comment>
<organism evidence="11 12">
    <name type="scientific">Kangiella profundi</name>
    <dbReference type="NCBI Taxonomy" id="1561924"/>
    <lineage>
        <taxon>Bacteria</taxon>
        <taxon>Pseudomonadati</taxon>
        <taxon>Pseudomonadota</taxon>
        <taxon>Gammaproteobacteria</taxon>
        <taxon>Kangiellales</taxon>
        <taxon>Kangiellaceae</taxon>
        <taxon>Kangiella</taxon>
    </lineage>
</organism>
<reference evidence="11 12" key="1">
    <citation type="submission" date="2017-12" db="EMBL/GenBank/DDBJ databases">
        <title>Kangiella profundi FT102 completed genome.</title>
        <authorList>
            <person name="Xu J."/>
            <person name="Wang J."/>
            <person name="Lu Y."/>
        </authorList>
    </citation>
    <scope>NUCLEOTIDE SEQUENCE [LARGE SCALE GENOMIC DNA]</scope>
    <source>
        <strain evidence="11 12">FT102</strain>
    </source>
</reference>
<dbReference type="GO" id="GO:0015628">
    <property type="term" value="P:protein secretion by the type II secretion system"/>
    <property type="evidence" value="ECO:0007669"/>
    <property type="project" value="InterPro"/>
</dbReference>
<keyword evidence="12" id="KW-1185">Reference proteome</keyword>